<organism evidence="6 7">
    <name type="scientific">Leptotrombidium deliense</name>
    <dbReference type="NCBI Taxonomy" id="299467"/>
    <lineage>
        <taxon>Eukaryota</taxon>
        <taxon>Metazoa</taxon>
        <taxon>Ecdysozoa</taxon>
        <taxon>Arthropoda</taxon>
        <taxon>Chelicerata</taxon>
        <taxon>Arachnida</taxon>
        <taxon>Acari</taxon>
        <taxon>Acariformes</taxon>
        <taxon>Trombidiformes</taxon>
        <taxon>Prostigmata</taxon>
        <taxon>Anystina</taxon>
        <taxon>Parasitengona</taxon>
        <taxon>Trombiculoidea</taxon>
        <taxon>Trombiculidae</taxon>
        <taxon>Leptotrombidium</taxon>
    </lineage>
</organism>
<dbReference type="PANTHER" id="PTHR22948">
    <property type="entry name" value="TUDOR DOMAIN CONTAINING PROTEIN"/>
    <property type="match status" value="1"/>
</dbReference>
<dbReference type="Proteomes" id="UP000288716">
    <property type="component" value="Unassembled WGS sequence"/>
</dbReference>
<dbReference type="InterPro" id="IPR041966">
    <property type="entry name" value="LOTUS-like"/>
</dbReference>
<dbReference type="InterPro" id="IPR002999">
    <property type="entry name" value="Tudor"/>
</dbReference>
<dbReference type="PANTHER" id="PTHR22948:SF29">
    <property type="entry name" value="FI02030P-RELATED"/>
    <property type="match status" value="1"/>
</dbReference>
<evidence type="ECO:0000256" key="2">
    <source>
        <dbReference type="ARBA" id="ARBA00022490"/>
    </source>
</evidence>
<reference evidence="6 7" key="1">
    <citation type="journal article" date="2018" name="Gigascience">
        <title>Genomes of trombidid mites reveal novel predicted allergens and laterally-transferred genes associated with secondary metabolism.</title>
        <authorList>
            <person name="Dong X."/>
            <person name="Chaisiri K."/>
            <person name="Xia D."/>
            <person name="Armstrong S.D."/>
            <person name="Fang Y."/>
            <person name="Donnelly M.J."/>
            <person name="Kadowaki T."/>
            <person name="McGarry J.W."/>
            <person name="Darby A.C."/>
            <person name="Makepeace B.L."/>
        </authorList>
    </citation>
    <scope>NUCLEOTIDE SEQUENCE [LARGE SCALE GENOMIC DNA]</scope>
    <source>
        <strain evidence="6">UoL-UT</strain>
    </source>
</reference>
<dbReference type="Pfam" id="PF12872">
    <property type="entry name" value="OST-HTH"/>
    <property type="match status" value="2"/>
</dbReference>
<comment type="subcellular location">
    <subcellularLocation>
        <location evidence="1">Cytoplasm</location>
    </subcellularLocation>
</comment>
<gene>
    <name evidence="6" type="ORF">B4U80_13048</name>
</gene>
<accession>A0A443SE14</accession>
<name>A0A443SE14_9ACAR</name>
<proteinExistence type="predicted"/>
<keyword evidence="4" id="KW-0744">Spermatogenesis</keyword>
<evidence type="ECO:0000256" key="3">
    <source>
        <dbReference type="ARBA" id="ARBA00022737"/>
    </source>
</evidence>
<evidence type="ECO:0000256" key="4">
    <source>
        <dbReference type="ARBA" id="ARBA00022871"/>
    </source>
</evidence>
<dbReference type="InterPro" id="IPR035437">
    <property type="entry name" value="SNase_OB-fold_sf"/>
</dbReference>
<dbReference type="VEuPathDB" id="VectorBase:LDEU006280"/>
<dbReference type="GO" id="GO:0030154">
    <property type="term" value="P:cell differentiation"/>
    <property type="evidence" value="ECO:0007669"/>
    <property type="project" value="UniProtKB-ARBA"/>
</dbReference>
<dbReference type="EMBL" id="NCKV01003404">
    <property type="protein sequence ID" value="RWS25760.1"/>
    <property type="molecule type" value="Genomic_DNA"/>
</dbReference>
<dbReference type="SUPFAM" id="SSF63748">
    <property type="entry name" value="Tudor/PWWP/MBT"/>
    <property type="match status" value="1"/>
</dbReference>
<feature type="domain" description="Tudor" evidence="5">
    <location>
        <begin position="323"/>
        <end position="382"/>
    </location>
</feature>
<keyword evidence="3" id="KW-0677">Repeat</keyword>
<dbReference type="InterPro" id="IPR025605">
    <property type="entry name" value="OST-HTH/LOTUS_dom"/>
</dbReference>
<sequence length="466" mass="54158">MTSKKMLDFMKKAKQMPAEKCLDNVDRAYVSSQEIEGSTFASEKEVNISTETFKRIMQKYPNGVTPIIFCDDYRKESGSEINFSLWGVETPMELFHALPSIFCVTPLSKNEYKEYILRDPSFGVHEMVQKLNNIDIGIYENINSKSTLDANVEIEMYKLVNYFDKVTISNFAELYRRVVGREVTPQFFGFETFAQFFTQLSRQFAINFESDTITLNELKFKQWISDCIRRKRFDIVKYFVNFSSDVALPGDTFKVIEISKDLIASESQNNDSKWMQVQITAADKFSKIFVQLHCNEKSFTYFSDRLQRFYSLANSNNSIPKEFIVKGFVCAVRPEDDYYWYRAQITKVHSVDQVTVNLVDFGYSQIVTTKLLRFIPRDFIDFEIQAIRVSLHGIQSLGKSTNADAVLEYSNPDTSLQCLFYPKFKNRHSVMLRYTENNQCVCINDVLIEKQLAKPTIIFTKNSQTL</sequence>
<dbReference type="GO" id="GO:0005737">
    <property type="term" value="C:cytoplasm"/>
    <property type="evidence" value="ECO:0007669"/>
    <property type="project" value="UniProtKB-SubCell"/>
</dbReference>
<protein>
    <recommendedName>
        <fullName evidence="5">Tudor domain-containing protein</fullName>
    </recommendedName>
</protein>
<evidence type="ECO:0000259" key="5">
    <source>
        <dbReference type="PROSITE" id="PS50304"/>
    </source>
</evidence>
<evidence type="ECO:0000313" key="7">
    <source>
        <dbReference type="Proteomes" id="UP000288716"/>
    </source>
</evidence>
<keyword evidence="2" id="KW-0963">Cytoplasm</keyword>
<dbReference type="Pfam" id="PF00567">
    <property type="entry name" value="TUDOR"/>
    <property type="match status" value="1"/>
</dbReference>
<comment type="caution">
    <text evidence="6">The sequence shown here is derived from an EMBL/GenBank/DDBJ whole genome shotgun (WGS) entry which is preliminary data.</text>
</comment>
<dbReference type="SMART" id="SM00333">
    <property type="entry name" value="TUDOR"/>
    <property type="match status" value="1"/>
</dbReference>
<dbReference type="GO" id="GO:0007283">
    <property type="term" value="P:spermatogenesis"/>
    <property type="evidence" value="ECO:0007669"/>
    <property type="project" value="UniProtKB-KW"/>
</dbReference>
<dbReference type="Gene3D" id="2.40.50.90">
    <property type="match status" value="1"/>
</dbReference>
<dbReference type="STRING" id="299467.A0A443SE14"/>
<dbReference type="Gene3D" id="2.30.30.140">
    <property type="match status" value="1"/>
</dbReference>
<evidence type="ECO:0000256" key="1">
    <source>
        <dbReference type="ARBA" id="ARBA00004496"/>
    </source>
</evidence>
<dbReference type="PROSITE" id="PS50304">
    <property type="entry name" value="TUDOR"/>
    <property type="match status" value="1"/>
</dbReference>
<dbReference type="InterPro" id="IPR050621">
    <property type="entry name" value="Tudor_domain_containing"/>
</dbReference>
<dbReference type="OrthoDB" id="341421at2759"/>
<dbReference type="Gene3D" id="3.30.420.610">
    <property type="entry name" value="LOTUS domain-like"/>
    <property type="match status" value="1"/>
</dbReference>
<dbReference type="AlphaFoldDB" id="A0A443SE14"/>
<keyword evidence="4" id="KW-0221">Differentiation</keyword>
<evidence type="ECO:0000313" key="6">
    <source>
        <dbReference type="EMBL" id="RWS25760.1"/>
    </source>
</evidence>
<keyword evidence="7" id="KW-1185">Reference proteome</keyword>